<name>A0A2P8DEU4_9ACTN</name>
<accession>A0A2P8DEU4</accession>
<sequence length="419" mass="43459">MGLSGGGHPVDLERLRRLLGTPETAWLVDRARRRLANDRALTGTVSRTPASPEERAAIGRLLGRAPRPGRSLNVSLDAVDAALRHSEVSPDGLAAAVEALRGPVRSRAAADAAAAREWEAACAPLARVCAARPALARWYERAGATGALRRAVPQDAAAAPLLRAAAKILAELPADGLALSAFSARVAGDAHALDDGRPLASLVFGAVRALTGAAEGSGAQWRRDVWAAAGLVRDELSSTVPALGLPGDDHTVTGRVLRELREAGEPAVLTLRQLVGAPPAPLPAGTVVRVCENPTVLSAAAERLGPACSPLVCVQGQPGAGALALLRLCAASGARLHYHGDFDWGGLRIATAVGRHVDWDPWRYTAADYTAAAAYGGTALSGTPADADWDAGLRPAMERAGVRVEEETVLDLLLDDLAR</sequence>
<dbReference type="Proteomes" id="UP000240542">
    <property type="component" value="Unassembled WGS sequence"/>
</dbReference>
<dbReference type="InterPro" id="IPR024466">
    <property type="entry name" value="CHP02679_N"/>
</dbReference>
<keyword evidence="4" id="KW-1185">Reference proteome</keyword>
<dbReference type="RefSeq" id="WP_211301385.1">
    <property type="nucleotide sequence ID" value="NZ_PYGA01000014.1"/>
</dbReference>
<organism evidence="3 4">
    <name type="scientific">Murinocardiopsis flavida</name>
    <dbReference type="NCBI Taxonomy" id="645275"/>
    <lineage>
        <taxon>Bacteria</taxon>
        <taxon>Bacillati</taxon>
        <taxon>Actinomycetota</taxon>
        <taxon>Actinomycetes</taxon>
        <taxon>Streptosporangiales</taxon>
        <taxon>Nocardiopsidaceae</taxon>
        <taxon>Murinocardiopsis</taxon>
    </lineage>
</organism>
<comment type="caution">
    <text evidence="3">The sequence shown here is derived from an EMBL/GenBank/DDBJ whole genome shotgun (WGS) entry which is preliminary data.</text>
</comment>
<gene>
    <name evidence="3" type="ORF">CLV63_114179</name>
</gene>
<feature type="domain" description="DUF2399" evidence="1">
    <location>
        <begin position="268"/>
        <end position="417"/>
    </location>
</feature>
<evidence type="ECO:0000313" key="4">
    <source>
        <dbReference type="Proteomes" id="UP000240542"/>
    </source>
</evidence>
<dbReference type="AlphaFoldDB" id="A0A2P8DEU4"/>
<dbReference type="InterPro" id="IPR024465">
    <property type="entry name" value="DUF2399"/>
</dbReference>
<dbReference type="EMBL" id="PYGA01000014">
    <property type="protein sequence ID" value="PSK95746.1"/>
    <property type="molecule type" value="Genomic_DNA"/>
</dbReference>
<proteinExistence type="predicted"/>
<feature type="domain" description="Conserved hypothetical protein CHP02679 N terminus" evidence="2">
    <location>
        <begin position="41"/>
        <end position="246"/>
    </location>
</feature>
<dbReference type="Pfam" id="PF09664">
    <property type="entry name" value="DUF2399"/>
    <property type="match status" value="1"/>
</dbReference>
<dbReference type="InterPro" id="IPR013495">
    <property type="entry name" value="CHP02679"/>
</dbReference>
<dbReference type="Pfam" id="PF11796">
    <property type="entry name" value="DUF3323"/>
    <property type="match status" value="1"/>
</dbReference>
<evidence type="ECO:0000259" key="1">
    <source>
        <dbReference type="Pfam" id="PF09664"/>
    </source>
</evidence>
<protein>
    <submittedName>
        <fullName evidence="3">Uncharacterized protein (TIGR02679 family)</fullName>
    </submittedName>
</protein>
<evidence type="ECO:0000259" key="2">
    <source>
        <dbReference type="Pfam" id="PF11796"/>
    </source>
</evidence>
<dbReference type="NCBIfam" id="TIGR02679">
    <property type="entry name" value="TIGR02679 family protein"/>
    <property type="match status" value="1"/>
</dbReference>
<reference evidence="3 4" key="1">
    <citation type="submission" date="2018-03" db="EMBL/GenBank/DDBJ databases">
        <title>Genomic Encyclopedia of Archaeal and Bacterial Type Strains, Phase II (KMG-II): from individual species to whole genera.</title>
        <authorList>
            <person name="Goeker M."/>
        </authorList>
    </citation>
    <scope>NUCLEOTIDE SEQUENCE [LARGE SCALE GENOMIC DNA]</scope>
    <source>
        <strain evidence="3 4">DSM 45312</strain>
    </source>
</reference>
<evidence type="ECO:0000313" key="3">
    <source>
        <dbReference type="EMBL" id="PSK95746.1"/>
    </source>
</evidence>